<evidence type="ECO:0000256" key="6">
    <source>
        <dbReference type="PIRSR" id="PIRSR602401-1"/>
    </source>
</evidence>
<reference evidence="9" key="1">
    <citation type="submission" date="2014-12" db="EMBL/GenBank/DDBJ databases">
        <title>Genome Sequence of Valsa Canker Pathogens Uncovers a Specific Adaption of Colonization on Woody Bark.</title>
        <authorList>
            <person name="Yin Z."/>
            <person name="Liu H."/>
            <person name="Gao X."/>
            <person name="Li Z."/>
            <person name="Song N."/>
            <person name="Ke X."/>
            <person name="Dai Q."/>
            <person name="Wu Y."/>
            <person name="Sun Y."/>
            <person name="Xu J.-R."/>
            <person name="Kang Z.K."/>
            <person name="Wang L."/>
            <person name="Huang L."/>
        </authorList>
    </citation>
    <scope>NUCLEOTIDE SEQUENCE [LARGE SCALE GENOMIC DNA]</scope>
    <source>
        <strain evidence="9">03-8</strain>
    </source>
</reference>
<accession>A0A194VP71</accession>
<keyword evidence="8" id="KW-0472">Membrane</keyword>
<evidence type="ECO:0000256" key="5">
    <source>
        <dbReference type="ARBA" id="ARBA00023004"/>
    </source>
</evidence>
<dbReference type="PROSITE" id="PS00086">
    <property type="entry name" value="CYTOCHROME_P450"/>
    <property type="match status" value="1"/>
</dbReference>
<sequence>MNVSTTGELWAADYKLQCWYWIRAHPWTTAVVVLLANIIFTRYRSGLRQIPGPLLASFSNLWKLQAVWSQNMHIENIRLHEDYGPIVRIGPNHVSVSDPQSMRAIYGVQNVFPKTAFYSLAESIFDGRFLPNMFTTQSNQYHMHLKRGAASAFSMDVVVSLEGFADKCISILLARLREISSSGNKPINPVDWMQYFAFDVLGEISFSKDLGFLEKGADVDGMIAAIDGVGQVPFLHKFLLGNPLLPKLFPAIEKTDRVLQFSLDRIKERQENPVERKDILSQLLRTHAEDPNSLSMAEVIAITTTNVLAGSDTTAISLSSALYYLSKYPETRRKLEKEIEAAITEGRASNPITYAEAVKLPYLSAVINEAMRIHPATGFILERCVPKTGVTLHGVYLPENTIVGVNSWALHYNKDVFGPDVHAFRPERWIEGDEDRIKDMRRNMIAFGYGPRSCIGKNVSMLEMWKVLFELYRNFEITLADDQDWSVKGHWFTWQSNVALVFRPKL</sequence>
<keyword evidence="7" id="KW-0503">Monooxygenase</keyword>
<keyword evidence="8" id="KW-1133">Transmembrane helix</keyword>
<dbReference type="EMBL" id="CM003099">
    <property type="protein sequence ID" value="KUI65981.1"/>
    <property type="molecule type" value="Genomic_DNA"/>
</dbReference>
<dbReference type="InterPro" id="IPR050121">
    <property type="entry name" value="Cytochrome_P450_monoxygenase"/>
</dbReference>
<evidence type="ECO:0000256" key="2">
    <source>
        <dbReference type="ARBA" id="ARBA00010617"/>
    </source>
</evidence>
<dbReference type="GO" id="GO:0016705">
    <property type="term" value="F:oxidoreductase activity, acting on paired donors, with incorporation or reduction of molecular oxygen"/>
    <property type="evidence" value="ECO:0007669"/>
    <property type="project" value="InterPro"/>
</dbReference>
<dbReference type="OrthoDB" id="3934656at2759"/>
<proteinExistence type="inferred from homology"/>
<gene>
    <name evidence="9" type="ORF">VM1G_02313</name>
</gene>
<dbReference type="CDD" id="cd11060">
    <property type="entry name" value="CYP57A1-like"/>
    <property type="match status" value="1"/>
</dbReference>
<keyword evidence="4 6" id="KW-0479">Metal-binding</keyword>
<evidence type="ECO:0000256" key="3">
    <source>
        <dbReference type="ARBA" id="ARBA00022617"/>
    </source>
</evidence>
<dbReference type="GO" id="GO:0020037">
    <property type="term" value="F:heme binding"/>
    <property type="evidence" value="ECO:0007669"/>
    <property type="project" value="InterPro"/>
</dbReference>
<dbReference type="FunFam" id="1.10.630.10:FF:000050">
    <property type="entry name" value="Cytochrome P450 monooxygenase"/>
    <property type="match status" value="1"/>
</dbReference>
<feature type="binding site" description="axial binding residue" evidence="6">
    <location>
        <position position="454"/>
    </location>
    <ligand>
        <name>heme</name>
        <dbReference type="ChEBI" id="CHEBI:30413"/>
    </ligand>
    <ligandPart>
        <name>Fe</name>
        <dbReference type="ChEBI" id="CHEBI:18248"/>
    </ligandPart>
</feature>
<evidence type="ECO:0000313" key="9">
    <source>
        <dbReference type="EMBL" id="KUI65981.1"/>
    </source>
</evidence>
<keyword evidence="3 6" id="KW-0349">Heme</keyword>
<dbReference type="PRINTS" id="PR00385">
    <property type="entry name" value="P450"/>
</dbReference>
<protein>
    <submittedName>
        <fullName evidence="9">Pisatin demethylase</fullName>
    </submittedName>
</protein>
<dbReference type="InterPro" id="IPR001128">
    <property type="entry name" value="Cyt_P450"/>
</dbReference>
<dbReference type="SUPFAM" id="SSF48264">
    <property type="entry name" value="Cytochrome P450"/>
    <property type="match status" value="1"/>
</dbReference>
<keyword evidence="5 6" id="KW-0408">Iron</keyword>
<dbReference type="Proteomes" id="UP000078559">
    <property type="component" value="Chromosome 2"/>
</dbReference>
<dbReference type="PANTHER" id="PTHR24305">
    <property type="entry name" value="CYTOCHROME P450"/>
    <property type="match status" value="1"/>
</dbReference>
<dbReference type="Pfam" id="PF00067">
    <property type="entry name" value="p450"/>
    <property type="match status" value="1"/>
</dbReference>
<dbReference type="GO" id="GO:0004497">
    <property type="term" value="F:monooxygenase activity"/>
    <property type="evidence" value="ECO:0007669"/>
    <property type="project" value="UniProtKB-KW"/>
</dbReference>
<dbReference type="SMR" id="A0A194VP71"/>
<dbReference type="InterPro" id="IPR017972">
    <property type="entry name" value="Cyt_P450_CS"/>
</dbReference>
<comment type="similarity">
    <text evidence="2 7">Belongs to the cytochrome P450 family.</text>
</comment>
<name>A0A194VP71_CYTMA</name>
<keyword evidence="10" id="KW-1185">Reference proteome</keyword>
<dbReference type="PANTHER" id="PTHR24305:SF232">
    <property type="entry name" value="P450, PUTATIVE (EUROFUNG)-RELATED"/>
    <property type="match status" value="1"/>
</dbReference>
<evidence type="ECO:0000313" key="10">
    <source>
        <dbReference type="Proteomes" id="UP000078559"/>
    </source>
</evidence>
<feature type="transmembrane region" description="Helical" evidence="8">
    <location>
        <begin position="20"/>
        <end position="40"/>
    </location>
</feature>
<dbReference type="InterPro" id="IPR036396">
    <property type="entry name" value="Cyt_P450_sf"/>
</dbReference>
<dbReference type="GO" id="GO:0005506">
    <property type="term" value="F:iron ion binding"/>
    <property type="evidence" value="ECO:0007669"/>
    <property type="project" value="InterPro"/>
</dbReference>
<evidence type="ECO:0000256" key="7">
    <source>
        <dbReference type="RuleBase" id="RU000461"/>
    </source>
</evidence>
<dbReference type="InterPro" id="IPR002401">
    <property type="entry name" value="Cyt_P450_E_grp-I"/>
</dbReference>
<comment type="cofactor">
    <cofactor evidence="1 6">
        <name>heme</name>
        <dbReference type="ChEBI" id="CHEBI:30413"/>
    </cofactor>
</comment>
<dbReference type="PRINTS" id="PR00463">
    <property type="entry name" value="EP450I"/>
</dbReference>
<keyword evidence="7" id="KW-0560">Oxidoreductase</keyword>
<evidence type="ECO:0000256" key="4">
    <source>
        <dbReference type="ARBA" id="ARBA00022723"/>
    </source>
</evidence>
<organism evidence="9 10">
    <name type="scientific">Cytospora mali</name>
    <name type="common">Apple Valsa canker fungus</name>
    <name type="synonym">Valsa mali</name>
    <dbReference type="NCBI Taxonomy" id="578113"/>
    <lineage>
        <taxon>Eukaryota</taxon>
        <taxon>Fungi</taxon>
        <taxon>Dikarya</taxon>
        <taxon>Ascomycota</taxon>
        <taxon>Pezizomycotina</taxon>
        <taxon>Sordariomycetes</taxon>
        <taxon>Sordariomycetidae</taxon>
        <taxon>Diaporthales</taxon>
        <taxon>Cytosporaceae</taxon>
        <taxon>Cytospora</taxon>
    </lineage>
</organism>
<dbReference type="AlphaFoldDB" id="A0A194VP71"/>
<evidence type="ECO:0000256" key="1">
    <source>
        <dbReference type="ARBA" id="ARBA00001971"/>
    </source>
</evidence>
<evidence type="ECO:0000256" key="8">
    <source>
        <dbReference type="SAM" id="Phobius"/>
    </source>
</evidence>
<keyword evidence="8" id="KW-0812">Transmembrane</keyword>
<dbReference type="Gene3D" id="1.10.630.10">
    <property type="entry name" value="Cytochrome P450"/>
    <property type="match status" value="1"/>
</dbReference>